<organism evidence="2 3">
    <name type="scientific">Armillaria solidipes</name>
    <dbReference type="NCBI Taxonomy" id="1076256"/>
    <lineage>
        <taxon>Eukaryota</taxon>
        <taxon>Fungi</taxon>
        <taxon>Dikarya</taxon>
        <taxon>Basidiomycota</taxon>
        <taxon>Agaricomycotina</taxon>
        <taxon>Agaricomycetes</taxon>
        <taxon>Agaricomycetidae</taxon>
        <taxon>Agaricales</taxon>
        <taxon>Marasmiineae</taxon>
        <taxon>Physalacriaceae</taxon>
        <taxon>Armillaria</taxon>
    </lineage>
</organism>
<evidence type="ECO:0000313" key="2">
    <source>
        <dbReference type="EMBL" id="PBK64595.1"/>
    </source>
</evidence>
<feature type="region of interest" description="Disordered" evidence="1">
    <location>
        <begin position="1"/>
        <end position="25"/>
    </location>
</feature>
<feature type="compositionally biased region" description="Pro residues" evidence="1">
    <location>
        <begin position="262"/>
        <end position="273"/>
    </location>
</feature>
<accession>A0A2H3B148</accession>
<gene>
    <name evidence="2" type="ORF">ARMSODRAFT_1023164</name>
</gene>
<feature type="compositionally biased region" description="Polar residues" evidence="1">
    <location>
        <begin position="1"/>
        <end position="10"/>
    </location>
</feature>
<keyword evidence="3" id="KW-1185">Reference proteome</keyword>
<evidence type="ECO:0000256" key="1">
    <source>
        <dbReference type="SAM" id="MobiDB-lite"/>
    </source>
</evidence>
<proteinExistence type="predicted"/>
<dbReference type="EMBL" id="KZ293451">
    <property type="protein sequence ID" value="PBK64595.1"/>
    <property type="molecule type" value="Genomic_DNA"/>
</dbReference>
<feature type="region of interest" description="Disordered" evidence="1">
    <location>
        <begin position="226"/>
        <end position="292"/>
    </location>
</feature>
<protein>
    <submittedName>
        <fullName evidence="2">Uncharacterized protein</fullName>
    </submittedName>
</protein>
<feature type="compositionally biased region" description="Polar residues" evidence="1">
    <location>
        <begin position="226"/>
        <end position="235"/>
    </location>
</feature>
<sequence>MPLHCPNSQCLHDNPPHLHPDNPSTADWKLEHSHVQPLIDRLTALKLSFTVSTSKDTDSFRDVHKAVLDHQKRQDTPTIPGLNLSEDAQPHDCGWCLLQLRSSAGTTKLMCAKSARQSAYWNHSNLRMHCSLAKAARPAGTEVETRLKSCFVIAPSYGNIVHQITDCFQADFKPTPIHPEKAAMPHPCFAARALFNLAFISRTLGDFGAGPDQRCLRLCRGESPDLQPSMSTAARHSQCPKDPCRPSTNVSSSISASTLTPADPPQESNPPFVPTHRPRTPPSYENPKWDFPGGELQRLRQDTFSPRTHVRIRAADPKQAAQVLWTVLLHIGSLVHLLPDGEKVDPQTHALPDLPAGATISDNWGNPAAFIQMTVSIDGPGIGDSITTATLSTLLQRLLDETDPDGCYGGLQGGSPLQAPRMPVHDLTAAQAAFWWAHGFFLALWCLATGQAPLPLSPFVWHALLPNKLGQCRQQLDEWTASSINSVCPDIGLFLRAWLDLEKSQPLSTHERPDQRYLEPVPVFLNDHCDGIITAHQLGLGLWRSSELHEHVDRSIRARHLVGHENFDALPAFQKYHAGFHQSFGSSFNQPSGSPSLPSLISTVCSLALRSDQEFAYWFFNNKLETLDQLKDIIRYDITGVKDTELGKRVARGVDGTFAELVRHRFQVALEDYLSKDLIRRGTQMLQTVTASPYLPPSSRDKIQIRFVEPEPNKTFHQYVHTCFLAIDIGFDCPLALMLANGHWNEITLEAYFDGLFMGDHTVFNRE</sequence>
<dbReference type="AlphaFoldDB" id="A0A2H3B148"/>
<reference evidence="3" key="1">
    <citation type="journal article" date="2017" name="Nat. Ecol. Evol.">
        <title>Genome expansion and lineage-specific genetic innovations in the forest pathogenic fungi Armillaria.</title>
        <authorList>
            <person name="Sipos G."/>
            <person name="Prasanna A.N."/>
            <person name="Walter M.C."/>
            <person name="O'Connor E."/>
            <person name="Balint B."/>
            <person name="Krizsan K."/>
            <person name="Kiss B."/>
            <person name="Hess J."/>
            <person name="Varga T."/>
            <person name="Slot J."/>
            <person name="Riley R."/>
            <person name="Boka B."/>
            <person name="Rigling D."/>
            <person name="Barry K."/>
            <person name="Lee J."/>
            <person name="Mihaltcheva S."/>
            <person name="LaButti K."/>
            <person name="Lipzen A."/>
            <person name="Waldron R."/>
            <person name="Moloney N.M."/>
            <person name="Sperisen C."/>
            <person name="Kredics L."/>
            <person name="Vagvoelgyi C."/>
            <person name="Patrignani A."/>
            <person name="Fitzpatrick D."/>
            <person name="Nagy I."/>
            <person name="Doyle S."/>
            <person name="Anderson J.B."/>
            <person name="Grigoriev I.V."/>
            <person name="Gueldener U."/>
            <person name="Muensterkoetter M."/>
            <person name="Nagy L.G."/>
        </authorList>
    </citation>
    <scope>NUCLEOTIDE SEQUENCE [LARGE SCALE GENOMIC DNA]</scope>
    <source>
        <strain evidence="3">28-4</strain>
    </source>
</reference>
<name>A0A2H3B148_9AGAR</name>
<evidence type="ECO:0000313" key="3">
    <source>
        <dbReference type="Proteomes" id="UP000218334"/>
    </source>
</evidence>
<feature type="compositionally biased region" description="Low complexity" evidence="1">
    <location>
        <begin position="247"/>
        <end position="260"/>
    </location>
</feature>
<dbReference type="Proteomes" id="UP000218334">
    <property type="component" value="Unassembled WGS sequence"/>
</dbReference>